<keyword evidence="2" id="KW-0449">Lipoprotein</keyword>
<gene>
    <name evidence="2" type="ORF">HELGO_WM55062</name>
</gene>
<proteinExistence type="predicted"/>
<dbReference type="PANTHER" id="PTHR10612:SF34">
    <property type="entry name" value="APOLIPOPROTEIN D"/>
    <property type="match status" value="1"/>
</dbReference>
<accession>A0A6S6TRA8</accession>
<dbReference type="InterPro" id="IPR000566">
    <property type="entry name" value="Lipocln_cytosolic_FA-bd_dom"/>
</dbReference>
<organism evidence="2">
    <name type="scientific">uncultured Thiotrichaceae bacterium</name>
    <dbReference type="NCBI Taxonomy" id="298394"/>
    <lineage>
        <taxon>Bacteria</taxon>
        <taxon>Pseudomonadati</taxon>
        <taxon>Pseudomonadota</taxon>
        <taxon>Gammaproteobacteria</taxon>
        <taxon>Thiotrichales</taxon>
        <taxon>Thiotrichaceae</taxon>
        <taxon>environmental samples</taxon>
    </lineage>
</organism>
<dbReference type="AlphaFoldDB" id="A0A6S6TRA8"/>
<dbReference type="SUPFAM" id="SSF50814">
    <property type="entry name" value="Lipocalins"/>
    <property type="match status" value="1"/>
</dbReference>
<dbReference type="GO" id="GO:0006950">
    <property type="term" value="P:response to stress"/>
    <property type="evidence" value="ECO:0007669"/>
    <property type="project" value="UniProtKB-ARBA"/>
</dbReference>
<dbReference type="InterPro" id="IPR047202">
    <property type="entry name" value="Lipocalin_Blc-like_dom"/>
</dbReference>
<dbReference type="PANTHER" id="PTHR10612">
    <property type="entry name" value="APOLIPOPROTEIN D"/>
    <property type="match status" value="1"/>
</dbReference>
<reference evidence="2" key="1">
    <citation type="submission" date="2020-01" db="EMBL/GenBank/DDBJ databases">
        <authorList>
            <person name="Meier V. D."/>
            <person name="Meier V D."/>
        </authorList>
    </citation>
    <scope>NUCLEOTIDE SEQUENCE</scope>
    <source>
        <strain evidence="2">HLG_WM_MAG_08</strain>
    </source>
</reference>
<dbReference type="Pfam" id="PF08212">
    <property type="entry name" value="Lipocalin_2"/>
    <property type="match status" value="1"/>
</dbReference>
<evidence type="ECO:0000313" key="2">
    <source>
        <dbReference type="EMBL" id="CAA6821825.1"/>
    </source>
</evidence>
<dbReference type="InterPro" id="IPR002446">
    <property type="entry name" value="Lipocalin_bac"/>
</dbReference>
<sequence length="117" mass="13614">DGRIATTFTFNADSFTGERKQYNPTGFVSDTGNNASWDMQFIWPFKAEYKIIYLDSDYQHTIIGRSKRDYIWIMARQPELSAAKYQELLNFAGEQGYDVNLIRTVPQRWETPVKEGS</sequence>
<dbReference type="CDD" id="cd19438">
    <property type="entry name" value="lipocalin_Blc-like"/>
    <property type="match status" value="1"/>
</dbReference>
<feature type="domain" description="Lipocalin/cytosolic fatty-acid binding" evidence="1">
    <location>
        <begin position="1"/>
        <end position="107"/>
    </location>
</feature>
<dbReference type="Gene3D" id="2.40.128.20">
    <property type="match status" value="1"/>
</dbReference>
<protein>
    <submittedName>
        <fullName evidence="2">Outer membrane lipoprotein Blc</fullName>
    </submittedName>
</protein>
<evidence type="ECO:0000259" key="1">
    <source>
        <dbReference type="Pfam" id="PF08212"/>
    </source>
</evidence>
<dbReference type="EMBL" id="CACVAV010000333">
    <property type="protein sequence ID" value="CAA6821825.1"/>
    <property type="molecule type" value="Genomic_DNA"/>
</dbReference>
<name>A0A6S6TRA8_9GAMM</name>
<dbReference type="InterPro" id="IPR012674">
    <property type="entry name" value="Calycin"/>
</dbReference>
<feature type="non-terminal residue" evidence="2">
    <location>
        <position position="1"/>
    </location>
</feature>
<dbReference type="PRINTS" id="PR01171">
    <property type="entry name" value="BCTLIPOCALIN"/>
</dbReference>